<dbReference type="GO" id="GO:0007229">
    <property type="term" value="P:integrin-mediated signaling pathway"/>
    <property type="evidence" value="ECO:0007669"/>
    <property type="project" value="TreeGrafter"/>
</dbReference>
<keyword evidence="2" id="KW-0732">Signal</keyword>
<dbReference type="GO" id="GO:0033627">
    <property type="term" value="P:cell adhesion mediated by integrin"/>
    <property type="evidence" value="ECO:0007669"/>
    <property type="project" value="TreeGrafter"/>
</dbReference>
<evidence type="ECO:0000256" key="2">
    <source>
        <dbReference type="SAM" id="SignalP"/>
    </source>
</evidence>
<dbReference type="GO" id="GO:0007160">
    <property type="term" value="P:cell-matrix adhesion"/>
    <property type="evidence" value="ECO:0007669"/>
    <property type="project" value="TreeGrafter"/>
</dbReference>
<evidence type="ECO:0000313" key="4">
    <source>
        <dbReference type="Proteomes" id="UP001148018"/>
    </source>
</evidence>
<evidence type="ECO:0000313" key="3">
    <source>
        <dbReference type="EMBL" id="KAJ3592466.1"/>
    </source>
</evidence>
<dbReference type="Proteomes" id="UP001148018">
    <property type="component" value="Unassembled WGS sequence"/>
</dbReference>
<gene>
    <name evidence="3" type="ORF">NHX12_007593</name>
</gene>
<feature type="chain" id="PRO_5040361573" evidence="2">
    <location>
        <begin position="20"/>
        <end position="105"/>
    </location>
</feature>
<dbReference type="Gene3D" id="2.130.10.130">
    <property type="entry name" value="Integrin alpha, N-terminal"/>
    <property type="match status" value="1"/>
</dbReference>
<dbReference type="GO" id="GO:0008305">
    <property type="term" value="C:integrin complex"/>
    <property type="evidence" value="ECO:0007669"/>
    <property type="project" value="TreeGrafter"/>
</dbReference>
<dbReference type="OrthoDB" id="5317514at2759"/>
<keyword evidence="4" id="KW-1185">Reference proteome</keyword>
<evidence type="ECO:0000256" key="1">
    <source>
        <dbReference type="PROSITE-ProRule" id="PRU00803"/>
    </source>
</evidence>
<dbReference type="PANTHER" id="PTHR23220">
    <property type="entry name" value="INTEGRIN ALPHA"/>
    <property type="match status" value="1"/>
</dbReference>
<dbReference type="PROSITE" id="PS51470">
    <property type="entry name" value="FG_GAP"/>
    <property type="match status" value="1"/>
</dbReference>
<protein>
    <submittedName>
        <fullName evidence="3">Uncharacterized protein</fullName>
    </submittedName>
</protein>
<dbReference type="SMART" id="SM00191">
    <property type="entry name" value="Int_alpha"/>
    <property type="match status" value="1"/>
</dbReference>
<dbReference type="PANTHER" id="PTHR23220:SF4">
    <property type="entry name" value="INTEGRIN ALPHA-V"/>
    <property type="match status" value="1"/>
</dbReference>
<feature type="signal peptide" evidence="2">
    <location>
        <begin position="1"/>
        <end position="19"/>
    </location>
</feature>
<dbReference type="SUPFAM" id="SSF69318">
    <property type="entry name" value="Integrin alpha N-terminal domain"/>
    <property type="match status" value="1"/>
</dbReference>
<accession>A0A9Q0ID65</accession>
<dbReference type="InterPro" id="IPR028994">
    <property type="entry name" value="Integrin_alpha_N"/>
</dbReference>
<dbReference type="GO" id="GO:0001525">
    <property type="term" value="P:angiogenesis"/>
    <property type="evidence" value="ECO:0007669"/>
    <property type="project" value="TreeGrafter"/>
</dbReference>
<proteinExistence type="predicted"/>
<comment type="caution">
    <text evidence="3">The sequence shown here is derived from an EMBL/GenBank/DDBJ whole genome shotgun (WGS) entry which is preliminary data.</text>
</comment>
<dbReference type="EMBL" id="JANIIK010000113">
    <property type="protein sequence ID" value="KAJ3592466.1"/>
    <property type="molecule type" value="Genomic_DNA"/>
</dbReference>
<dbReference type="GO" id="GO:0098609">
    <property type="term" value="P:cell-cell adhesion"/>
    <property type="evidence" value="ECO:0007669"/>
    <property type="project" value="TreeGrafter"/>
</dbReference>
<sequence length="105" mass="11091">MAWLWVAVVIASGPMCCFSFNLDVENPAVFSGPEGSYFGFSVDFFKTANNQKSDVLIGAPRANSTGSPSSSVVERGAVYSCPWGSSAACQQLQFDVTGATTTLLH</sequence>
<feature type="repeat" description="FG-GAP" evidence="1">
    <location>
        <begin position="21"/>
        <end position="90"/>
    </location>
</feature>
<reference evidence="3" key="1">
    <citation type="submission" date="2022-07" db="EMBL/GenBank/DDBJ databases">
        <title>Chromosome-level genome of Muraenolepis orangiensis.</title>
        <authorList>
            <person name="Kim J."/>
        </authorList>
    </citation>
    <scope>NUCLEOTIDE SEQUENCE</scope>
    <source>
        <strain evidence="3">KU_S4_2022</strain>
        <tissue evidence="3">Muscle</tissue>
    </source>
</reference>
<dbReference type="GO" id="GO:0005178">
    <property type="term" value="F:integrin binding"/>
    <property type="evidence" value="ECO:0007669"/>
    <property type="project" value="TreeGrafter"/>
</dbReference>
<organism evidence="3 4">
    <name type="scientific">Muraenolepis orangiensis</name>
    <name type="common">Patagonian moray cod</name>
    <dbReference type="NCBI Taxonomy" id="630683"/>
    <lineage>
        <taxon>Eukaryota</taxon>
        <taxon>Metazoa</taxon>
        <taxon>Chordata</taxon>
        <taxon>Craniata</taxon>
        <taxon>Vertebrata</taxon>
        <taxon>Euteleostomi</taxon>
        <taxon>Actinopterygii</taxon>
        <taxon>Neopterygii</taxon>
        <taxon>Teleostei</taxon>
        <taxon>Neoteleostei</taxon>
        <taxon>Acanthomorphata</taxon>
        <taxon>Zeiogadaria</taxon>
        <taxon>Gadariae</taxon>
        <taxon>Gadiformes</taxon>
        <taxon>Muraenolepidoidei</taxon>
        <taxon>Muraenolepididae</taxon>
        <taxon>Muraenolepis</taxon>
    </lineage>
</organism>
<dbReference type="InterPro" id="IPR013519">
    <property type="entry name" value="Int_alpha_beta-p"/>
</dbReference>
<dbReference type="GO" id="GO:0009897">
    <property type="term" value="C:external side of plasma membrane"/>
    <property type="evidence" value="ECO:0007669"/>
    <property type="project" value="TreeGrafter"/>
</dbReference>
<dbReference type="AlphaFoldDB" id="A0A9Q0ID65"/>
<name>A0A9Q0ID65_9TELE</name>